<dbReference type="InterPro" id="IPR006683">
    <property type="entry name" value="Thioestr_dom"/>
</dbReference>
<dbReference type="PANTHER" id="PTHR21660">
    <property type="entry name" value="THIOESTERASE SUPERFAMILY MEMBER-RELATED"/>
    <property type="match status" value="1"/>
</dbReference>
<dbReference type="EMBL" id="MU007108">
    <property type="protein sequence ID" value="KAF2420566.1"/>
    <property type="molecule type" value="Genomic_DNA"/>
</dbReference>
<dbReference type="PANTHER" id="PTHR21660:SF1">
    <property type="entry name" value="ACYL-COENZYME A THIOESTERASE 13"/>
    <property type="match status" value="1"/>
</dbReference>
<dbReference type="GO" id="GO:0047617">
    <property type="term" value="F:fatty acyl-CoA hydrolase activity"/>
    <property type="evidence" value="ECO:0007669"/>
    <property type="project" value="InterPro"/>
</dbReference>
<dbReference type="Gene3D" id="3.10.129.10">
    <property type="entry name" value="Hotdog Thioesterase"/>
    <property type="match status" value="1"/>
</dbReference>
<feature type="domain" description="Thioesterase" evidence="3">
    <location>
        <begin position="72"/>
        <end position="151"/>
    </location>
</feature>
<comment type="caution">
    <text evidence="4">The sequence shown here is derived from an EMBL/GenBank/DDBJ whole genome shotgun (WGS) entry which is preliminary data.</text>
</comment>
<gene>
    <name evidence="4" type="ORF">EJ08DRAFT_598221</name>
</gene>
<evidence type="ECO:0000256" key="2">
    <source>
        <dbReference type="ARBA" id="ARBA00022801"/>
    </source>
</evidence>
<protein>
    <submittedName>
        <fullName evidence="4">Thioesterase</fullName>
    </submittedName>
</protein>
<keyword evidence="5" id="KW-1185">Reference proteome</keyword>
<keyword evidence="2" id="KW-0378">Hydrolase</keyword>
<comment type="similarity">
    <text evidence="1">Belongs to the thioesterase PaaI family.</text>
</comment>
<organism evidence="4 5">
    <name type="scientific">Tothia fuscella</name>
    <dbReference type="NCBI Taxonomy" id="1048955"/>
    <lineage>
        <taxon>Eukaryota</taxon>
        <taxon>Fungi</taxon>
        <taxon>Dikarya</taxon>
        <taxon>Ascomycota</taxon>
        <taxon>Pezizomycotina</taxon>
        <taxon>Dothideomycetes</taxon>
        <taxon>Pleosporomycetidae</taxon>
        <taxon>Venturiales</taxon>
        <taxon>Cylindrosympodiaceae</taxon>
        <taxon>Tothia</taxon>
    </lineage>
</organism>
<dbReference type="OrthoDB" id="2831072at2759"/>
<sequence length="166" mass="17641">MAKGIAAYNNPNLSLPIEERIKALIGEIIESPDYAGFDVSGLKQCKFISASTEKQSTSWELTITDALCNKSGNLHGGAAATILDTLTSTALLTIAKPGFLDAGHVSRSLNTTYLRPAPSGMRCRVECEVVAAGKNTAMVRGVIMTMDGKVCVHCAHDKAVFKKAKL</sequence>
<evidence type="ECO:0000313" key="5">
    <source>
        <dbReference type="Proteomes" id="UP000800235"/>
    </source>
</evidence>
<dbReference type="NCBIfam" id="TIGR00369">
    <property type="entry name" value="unchar_dom_1"/>
    <property type="match status" value="1"/>
</dbReference>
<evidence type="ECO:0000256" key="1">
    <source>
        <dbReference type="ARBA" id="ARBA00008324"/>
    </source>
</evidence>
<accession>A0A9P4NGF6</accession>
<dbReference type="AlphaFoldDB" id="A0A9P4NGF6"/>
<dbReference type="SUPFAM" id="SSF54637">
    <property type="entry name" value="Thioesterase/thiol ester dehydrase-isomerase"/>
    <property type="match status" value="1"/>
</dbReference>
<proteinExistence type="inferred from homology"/>
<evidence type="ECO:0000259" key="3">
    <source>
        <dbReference type="Pfam" id="PF03061"/>
    </source>
</evidence>
<dbReference type="Pfam" id="PF03061">
    <property type="entry name" value="4HBT"/>
    <property type="match status" value="1"/>
</dbReference>
<dbReference type="CDD" id="cd03443">
    <property type="entry name" value="PaaI_thioesterase"/>
    <property type="match status" value="1"/>
</dbReference>
<evidence type="ECO:0000313" key="4">
    <source>
        <dbReference type="EMBL" id="KAF2420566.1"/>
    </source>
</evidence>
<dbReference type="InterPro" id="IPR029069">
    <property type="entry name" value="HotDog_dom_sf"/>
</dbReference>
<dbReference type="Proteomes" id="UP000800235">
    <property type="component" value="Unassembled WGS sequence"/>
</dbReference>
<reference evidence="4" key="1">
    <citation type="journal article" date="2020" name="Stud. Mycol.">
        <title>101 Dothideomycetes genomes: a test case for predicting lifestyles and emergence of pathogens.</title>
        <authorList>
            <person name="Haridas S."/>
            <person name="Albert R."/>
            <person name="Binder M."/>
            <person name="Bloem J."/>
            <person name="Labutti K."/>
            <person name="Salamov A."/>
            <person name="Andreopoulos B."/>
            <person name="Baker S."/>
            <person name="Barry K."/>
            <person name="Bills G."/>
            <person name="Bluhm B."/>
            <person name="Cannon C."/>
            <person name="Castanera R."/>
            <person name="Culley D."/>
            <person name="Daum C."/>
            <person name="Ezra D."/>
            <person name="Gonzalez J."/>
            <person name="Henrissat B."/>
            <person name="Kuo A."/>
            <person name="Liang C."/>
            <person name="Lipzen A."/>
            <person name="Lutzoni F."/>
            <person name="Magnuson J."/>
            <person name="Mondo S."/>
            <person name="Nolan M."/>
            <person name="Ohm R."/>
            <person name="Pangilinan J."/>
            <person name="Park H.-J."/>
            <person name="Ramirez L."/>
            <person name="Alfaro M."/>
            <person name="Sun H."/>
            <person name="Tritt A."/>
            <person name="Yoshinaga Y."/>
            <person name="Zwiers L.-H."/>
            <person name="Turgeon B."/>
            <person name="Goodwin S."/>
            <person name="Spatafora J."/>
            <person name="Crous P."/>
            <person name="Grigoriev I."/>
        </authorList>
    </citation>
    <scope>NUCLEOTIDE SEQUENCE</scope>
    <source>
        <strain evidence="4">CBS 130266</strain>
    </source>
</reference>
<dbReference type="InterPro" id="IPR039298">
    <property type="entry name" value="ACOT13"/>
</dbReference>
<name>A0A9P4NGF6_9PEZI</name>
<dbReference type="InterPro" id="IPR003736">
    <property type="entry name" value="PAAI_dom"/>
</dbReference>